<sequence>LGPIDENTKSDDIPILCVIQVSFEGEISRKSVMKSISAGHQPFGDQIPWKFCEQFNDTVFPSLSGARIVRIATHPSATRLGYGTAAIEILARYFEGKITPFSEMDTEEVPEKSEVNIIEAAEKAYLLEETIKPRTGKELAPLLVPLSDRKPEKLHYIGVSFGLTLELLRFWRKHNFAPFYISEIPSPVTGEHSCMILKPLSNDDIESTGSDQLGFFSSFYQDFRSRFTKLLARSFRSMDYKLAMSILDPKIEFNESQAASSSPEEFPNPISRKLLPSAMLQLEAYVNNRVDYHLTGFFVTDLACAYFWKMVPVTLSYTQASVLLCFGLQGKDISCIEKEMKELDRQQILSMYMKMMKKFYKYLS</sequence>
<name>S8BUX2_9LAMI</name>
<dbReference type="GO" id="GO:0030686">
    <property type="term" value="C:90S preribosome"/>
    <property type="evidence" value="ECO:0007669"/>
    <property type="project" value="TreeGrafter"/>
</dbReference>
<evidence type="ECO:0000259" key="2">
    <source>
        <dbReference type="Pfam" id="PF13725"/>
    </source>
</evidence>
<dbReference type="PANTHER" id="PTHR10925:SF5">
    <property type="entry name" value="RNA CYTIDINE ACETYLTRANSFERASE"/>
    <property type="match status" value="1"/>
</dbReference>
<feature type="non-terminal residue" evidence="3">
    <location>
        <position position="364"/>
    </location>
</feature>
<dbReference type="Pfam" id="PF13718">
    <property type="entry name" value="GNAT_acetyltr_2"/>
    <property type="match status" value="1"/>
</dbReference>
<protein>
    <recommendedName>
        <fullName evidence="5">N-acetyltransferase domain-containing protein</fullName>
    </recommendedName>
</protein>
<comment type="caution">
    <text evidence="3">The sequence shown here is derived from an EMBL/GenBank/DDBJ whole genome shotgun (WGS) entry which is preliminary data.</text>
</comment>
<dbReference type="GO" id="GO:0000049">
    <property type="term" value="F:tRNA binding"/>
    <property type="evidence" value="ECO:0007669"/>
    <property type="project" value="TreeGrafter"/>
</dbReference>
<dbReference type="EMBL" id="AUSU01009296">
    <property type="protein sequence ID" value="EPS58355.1"/>
    <property type="molecule type" value="Genomic_DNA"/>
</dbReference>
<dbReference type="GO" id="GO:0005730">
    <property type="term" value="C:nucleolus"/>
    <property type="evidence" value="ECO:0007669"/>
    <property type="project" value="TreeGrafter"/>
</dbReference>
<dbReference type="Proteomes" id="UP000015453">
    <property type="component" value="Unassembled WGS sequence"/>
</dbReference>
<dbReference type="InterPro" id="IPR032672">
    <property type="entry name" value="TmcA/NAT10/Kre33"/>
</dbReference>
<reference evidence="3 4" key="1">
    <citation type="journal article" date="2013" name="BMC Genomics">
        <title>The miniature genome of a carnivorous plant Genlisea aurea contains a low number of genes and short non-coding sequences.</title>
        <authorList>
            <person name="Leushkin E.V."/>
            <person name="Sutormin R.A."/>
            <person name="Nabieva E.R."/>
            <person name="Penin A.A."/>
            <person name="Kondrashov A.S."/>
            <person name="Logacheva M.D."/>
        </authorList>
    </citation>
    <scope>NUCLEOTIDE SEQUENCE [LARGE SCALE GENOMIC DNA]</scope>
</reference>
<dbReference type="Gene3D" id="3.40.630.30">
    <property type="match status" value="1"/>
</dbReference>
<dbReference type="OrthoDB" id="1933147at2759"/>
<evidence type="ECO:0000313" key="3">
    <source>
        <dbReference type="EMBL" id="EPS58355.1"/>
    </source>
</evidence>
<evidence type="ECO:0000313" key="4">
    <source>
        <dbReference type="Proteomes" id="UP000015453"/>
    </source>
</evidence>
<gene>
    <name evidence="3" type="ORF">M569_16459</name>
</gene>
<dbReference type="AlphaFoldDB" id="S8BUX2"/>
<dbReference type="GO" id="GO:1990883">
    <property type="term" value="F:18S rRNA cytidine N-acetyltransferase activity"/>
    <property type="evidence" value="ECO:0007669"/>
    <property type="project" value="TreeGrafter"/>
</dbReference>
<dbReference type="GO" id="GO:1904812">
    <property type="term" value="P:rRNA acetylation involved in maturation of SSU-rRNA"/>
    <property type="evidence" value="ECO:0007669"/>
    <property type="project" value="TreeGrafter"/>
</dbReference>
<organism evidence="3 4">
    <name type="scientific">Genlisea aurea</name>
    <dbReference type="NCBI Taxonomy" id="192259"/>
    <lineage>
        <taxon>Eukaryota</taxon>
        <taxon>Viridiplantae</taxon>
        <taxon>Streptophyta</taxon>
        <taxon>Embryophyta</taxon>
        <taxon>Tracheophyta</taxon>
        <taxon>Spermatophyta</taxon>
        <taxon>Magnoliopsida</taxon>
        <taxon>eudicotyledons</taxon>
        <taxon>Gunneridae</taxon>
        <taxon>Pentapetalae</taxon>
        <taxon>asterids</taxon>
        <taxon>lamiids</taxon>
        <taxon>Lamiales</taxon>
        <taxon>Lentibulariaceae</taxon>
        <taxon>Genlisea</taxon>
    </lineage>
</organism>
<accession>S8BUX2</accession>
<feature type="domain" description="Possible tRNA binding" evidence="2">
    <location>
        <begin position="215"/>
        <end position="363"/>
    </location>
</feature>
<keyword evidence="4" id="KW-1185">Reference proteome</keyword>
<evidence type="ECO:0008006" key="5">
    <source>
        <dbReference type="Google" id="ProtNLM"/>
    </source>
</evidence>
<dbReference type="InterPro" id="IPR000182">
    <property type="entry name" value="GNAT_dom"/>
</dbReference>
<evidence type="ECO:0000259" key="1">
    <source>
        <dbReference type="Pfam" id="PF13718"/>
    </source>
</evidence>
<proteinExistence type="predicted"/>
<dbReference type="InterPro" id="IPR027992">
    <property type="entry name" value="tRNA_bind_dom"/>
</dbReference>
<dbReference type="Pfam" id="PF13725">
    <property type="entry name" value="tRNA_bind_2"/>
    <property type="match status" value="1"/>
</dbReference>
<dbReference type="PANTHER" id="PTHR10925">
    <property type="entry name" value="N-ACETYLTRANSFERASE 10"/>
    <property type="match status" value="1"/>
</dbReference>
<feature type="non-terminal residue" evidence="3">
    <location>
        <position position="1"/>
    </location>
</feature>
<feature type="domain" description="N-acetyltransferase" evidence="1">
    <location>
        <begin position="9"/>
        <end position="200"/>
    </location>
</feature>